<evidence type="ECO:0000313" key="9">
    <source>
        <dbReference type="Proteomes" id="UP000310639"/>
    </source>
</evidence>
<dbReference type="GO" id="GO:0009252">
    <property type="term" value="P:peptidoglycan biosynthetic process"/>
    <property type="evidence" value="ECO:0007669"/>
    <property type="project" value="UniProtKB-UniRule"/>
</dbReference>
<dbReference type="AlphaFoldDB" id="A0A4P9A3J3"/>
<gene>
    <name evidence="7 8" type="primary">mltG</name>
    <name evidence="8" type="ORF">FBF37_02925</name>
</gene>
<evidence type="ECO:0000256" key="2">
    <source>
        <dbReference type="ARBA" id="ARBA00022692"/>
    </source>
</evidence>
<evidence type="ECO:0000256" key="5">
    <source>
        <dbReference type="ARBA" id="ARBA00023239"/>
    </source>
</evidence>
<dbReference type="EC" id="4.2.2.29" evidence="7"/>
<dbReference type="NCBIfam" id="TIGR00247">
    <property type="entry name" value="endolytic transglycosylase MltG"/>
    <property type="match status" value="1"/>
</dbReference>
<keyword evidence="2 7" id="KW-0812">Transmembrane</keyword>
<evidence type="ECO:0000256" key="3">
    <source>
        <dbReference type="ARBA" id="ARBA00022989"/>
    </source>
</evidence>
<accession>A0A4P9A3J3</accession>
<organism evidence="8 9">
    <name type="scientific">Candidatus Nanosynbacter featherlites</name>
    <dbReference type="NCBI Taxonomy" id="2572088"/>
    <lineage>
        <taxon>Bacteria</taxon>
        <taxon>Candidatus Saccharimonadota</taxon>
        <taxon>Candidatus Saccharimonadia</taxon>
        <taxon>Candidatus Nanosynbacterales</taxon>
        <taxon>Candidatus Nanosynbacteraceae</taxon>
        <taxon>Candidatus Nanosynbacter</taxon>
    </lineage>
</organism>
<proteinExistence type="inferred from homology"/>
<dbReference type="PANTHER" id="PTHR30518:SF2">
    <property type="entry name" value="ENDOLYTIC MUREIN TRANSGLYCOSYLASE"/>
    <property type="match status" value="1"/>
</dbReference>
<evidence type="ECO:0000313" key="8">
    <source>
        <dbReference type="EMBL" id="QCT42404.1"/>
    </source>
</evidence>
<dbReference type="Pfam" id="PF02618">
    <property type="entry name" value="YceG"/>
    <property type="match status" value="1"/>
</dbReference>
<feature type="site" description="Important for catalytic activity" evidence="7">
    <location>
        <position position="231"/>
    </location>
</feature>
<keyword evidence="3 7" id="KW-1133">Transmembrane helix</keyword>
<comment type="similarity">
    <text evidence="7">Belongs to the transglycosylase MltG family.</text>
</comment>
<dbReference type="Proteomes" id="UP000310639">
    <property type="component" value="Chromosome"/>
</dbReference>
<dbReference type="HAMAP" id="MF_02065">
    <property type="entry name" value="MltG"/>
    <property type="match status" value="1"/>
</dbReference>
<comment type="catalytic activity">
    <reaction evidence="7">
        <text>a peptidoglycan chain = a peptidoglycan chain with N-acetyl-1,6-anhydromuramyl-[peptide] at the reducing end + a peptidoglycan chain with N-acetylglucosamine at the non-reducing end.</text>
        <dbReference type="EC" id="4.2.2.29"/>
    </reaction>
</comment>
<dbReference type="KEGG" id="nft:FBF37_02925"/>
<name>A0A4P9A3J3_9BACT</name>
<dbReference type="Gene3D" id="3.30.1490.480">
    <property type="entry name" value="Endolytic murein transglycosylase"/>
    <property type="match status" value="1"/>
</dbReference>
<dbReference type="GO" id="GO:0008932">
    <property type="term" value="F:lytic endotransglycosylase activity"/>
    <property type="evidence" value="ECO:0007669"/>
    <property type="project" value="UniProtKB-UniRule"/>
</dbReference>
<dbReference type="EMBL" id="CP040004">
    <property type="protein sequence ID" value="QCT42404.1"/>
    <property type="molecule type" value="Genomic_DNA"/>
</dbReference>
<evidence type="ECO:0000256" key="7">
    <source>
        <dbReference type="HAMAP-Rule" id="MF_02065"/>
    </source>
</evidence>
<protein>
    <recommendedName>
        <fullName evidence="7">Endolytic murein transglycosylase</fullName>
        <ecNumber evidence="7">4.2.2.29</ecNumber>
    </recommendedName>
    <alternativeName>
        <fullName evidence="7">Peptidoglycan lytic transglycosylase</fullName>
    </alternativeName>
    <alternativeName>
        <fullName evidence="7">Peptidoglycan polymerization terminase</fullName>
    </alternativeName>
</protein>
<comment type="function">
    <text evidence="7">Functions as a peptidoglycan terminase that cleaves nascent peptidoglycan strands endolytically to terminate their elongation.</text>
</comment>
<keyword evidence="9" id="KW-1185">Reference proteome</keyword>
<dbReference type="GO" id="GO:0005886">
    <property type="term" value="C:plasma membrane"/>
    <property type="evidence" value="ECO:0007669"/>
    <property type="project" value="UniProtKB-UniRule"/>
</dbReference>
<dbReference type="RefSeq" id="WP_138079327.1">
    <property type="nucleotide sequence ID" value="NZ_CP040004.1"/>
</dbReference>
<reference evidence="8 9" key="1">
    <citation type="submission" date="2019-04" db="EMBL/GenBank/DDBJ databases">
        <title>Saccharibacteria TM7 genomes.</title>
        <authorList>
            <person name="Bor B."/>
            <person name="He X."/>
            <person name="Chen T."/>
            <person name="Dewhirst F.E."/>
        </authorList>
    </citation>
    <scope>NUCLEOTIDE SEQUENCE [LARGE SCALE GENOMIC DNA]</scope>
    <source>
        <strain evidence="8 9">BB001</strain>
    </source>
</reference>
<evidence type="ECO:0000256" key="1">
    <source>
        <dbReference type="ARBA" id="ARBA00022475"/>
    </source>
</evidence>
<dbReference type="InterPro" id="IPR003770">
    <property type="entry name" value="MLTG-like"/>
</dbReference>
<keyword evidence="6 7" id="KW-0961">Cell wall biogenesis/degradation</keyword>
<sequence>MQIRKSRKWMIIVASLVAVLGLSSAAGAGWYLYNLSAVNLGDQAVTRVNITSGMTAPQVASALEEKKLIRSRYAFLGYIKLKRIDARFKVGVYVVKPSQSTPEIIKHLINGQSDEVAVRFYPDGTLRGKDYRSVESALKKAGYNDADIEGAFKADYDSYVFKSRPAGADLEGFVYGDTYFMSGDATAKSAIQRALAEFDQVARKNNLEEKFKKRGLTLYQGITLASIVQKESIGCGVGTEVCEDQRKIASVFYNRMKAGMNLGSDVTYQYAADKLGVARNTQLDSPYNTRVHKGLPPGPIATPGLSALNAVADPAQTDYLFFLSGDDNVTYFAKTDAEHTANAKAHCRQKCQQS</sequence>
<dbReference type="PANTHER" id="PTHR30518">
    <property type="entry name" value="ENDOLYTIC MUREIN TRANSGLYCOSYLASE"/>
    <property type="match status" value="1"/>
</dbReference>
<keyword evidence="1 7" id="KW-1003">Cell membrane</keyword>
<evidence type="ECO:0000256" key="6">
    <source>
        <dbReference type="ARBA" id="ARBA00023316"/>
    </source>
</evidence>
<dbReference type="GO" id="GO:0071555">
    <property type="term" value="P:cell wall organization"/>
    <property type="evidence" value="ECO:0007669"/>
    <property type="project" value="UniProtKB-KW"/>
</dbReference>
<keyword evidence="4 7" id="KW-0472">Membrane</keyword>
<keyword evidence="5 7" id="KW-0456">Lyase</keyword>
<dbReference type="OrthoDB" id="9814591at2"/>
<evidence type="ECO:0000256" key="4">
    <source>
        <dbReference type="ARBA" id="ARBA00023136"/>
    </source>
</evidence>